<dbReference type="CDD" id="cd17484">
    <property type="entry name" value="MFS_FBT"/>
    <property type="match status" value="1"/>
</dbReference>
<feature type="transmembrane region" description="Helical" evidence="7">
    <location>
        <begin position="80"/>
        <end position="106"/>
    </location>
</feature>
<evidence type="ECO:0000256" key="2">
    <source>
        <dbReference type="ARBA" id="ARBA00007015"/>
    </source>
</evidence>
<proteinExistence type="evidence at transcript level"/>
<evidence type="ECO:0000256" key="4">
    <source>
        <dbReference type="ARBA" id="ARBA00022692"/>
    </source>
</evidence>
<dbReference type="GO" id="GO:0016020">
    <property type="term" value="C:membrane"/>
    <property type="evidence" value="ECO:0007669"/>
    <property type="project" value="UniProtKB-SubCell"/>
</dbReference>
<feature type="transmembrane region" description="Helical" evidence="7">
    <location>
        <begin position="188"/>
        <end position="207"/>
    </location>
</feature>
<keyword evidence="4 7" id="KW-0812">Transmembrane</keyword>
<dbReference type="PANTHER" id="PTHR31585">
    <property type="entry name" value="FOLATE-BIOPTERIN TRANSPORTER 1, CHLOROPLASTIC"/>
    <property type="match status" value="1"/>
</dbReference>
<dbReference type="Pfam" id="PF03092">
    <property type="entry name" value="BT1"/>
    <property type="match status" value="1"/>
</dbReference>
<comment type="similarity">
    <text evidence="2">Belongs to the major facilitator superfamily. Folate-biopterin transporter (TC 2.A.71) family.</text>
</comment>
<feature type="transmembrane region" description="Helical" evidence="7">
    <location>
        <begin position="142"/>
        <end position="167"/>
    </location>
</feature>
<keyword evidence="3" id="KW-0813">Transport</keyword>
<name>S6C7S5_BABBO</name>
<dbReference type="VEuPathDB" id="PiroplasmaDB:BBOV_IV002460"/>
<protein>
    <recommendedName>
        <fullName evidence="9">BT1 family protein</fullName>
    </recommendedName>
</protein>
<keyword evidence="6 7" id="KW-0472">Membrane</keyword>
<feature type="transmembrane region" description="Helical" evidence="7">
    <location>
        <begin position="427"/>
        <end position="448"/>
    </location>
</feature>
<dbReference type="AlphaFoldDB" id="S6C7S5"/>
<dbReference type="InterPro" id="IPR036259">
    <property type="entry name" value="MFS_trans_sf"/>
</dbReference>
<comment type="subcellular location">
    <subcellularLocation>
        <location evidence="1">Membrane</location>
        <topology evidence="1">Multi-pass membrane protein</topology>
    </subcellularLocation>
</comment>
<dbReference type="SUPFAM" id="SSF103473">
    <property type="entry name" value="MFS general substrate transporter"/>
    <property type="match status" value="1"/>
</dbReference>
<feature type="transmembrane region" description="Helical" evidence="7">
    <location>
        <begin position="323"/>
        <end position="342"/>
    </location>
</feature>
<evidence type="ECO:0000256" key="1">
    <source>
        <dbReference type="ARBA" id="ARBA00004141"/>
    </source>
</evidence>
<organism evidence="8">
    <name type="scientific">Babesia bovis</name>
    <dbReference type="NCBI Taxonomy" id="5865"/>
    <lineage>
        <taxon>Eukaryota</taxon>
        <taxon>Sar</taxon>
        <taxon>Alveolata</taxon>
        <taxon>Apicomplexa</taxon>
        <taxon>Aconoidasida</taxon>
        <taxon>Piroplasmida</taxon>
        <taxon>Babesiidae</taxon>
        <taxon>Babesia</taxon>
    </lineage>
</organism>
<evidence type="ECO:0000256" key="7">
    <source>
        <dbReference type="SAM" id="Phobius"/>
    </source>
</evidence>
<feature type="transmembrane region" description="Helical" evidence="7">
    <location>
        <begin position="51"/>
        <end position="74"/>
    </location>
</feature>
<reference evidence="8" key="1">
    <citation type="journal article" date="2014" name="BMC Genomics">
        <title>The Babesia bovis gene and promoter model: an update from full-length EST analysis.</title>
        <authorList>
            <person name="Yamagishi J."/>
            <person name="Wakaguri H."/>
            <person name="Yokoyama N."/>
            <person name="Yamashita R."/>
            <person name="Suzuki Y."/>
            <person name="Xuan X."/>
            <person name="Igarashi I."/>
        </authorList>
    </citation>
    <scope>NUCLEOTIDE SEQUENCE</scope>
    <source>
        <strain evidence="8">Texas</strain>
    </source>
</reference>
<evidence type="ECO:0000313" key="8">
    <source>
        <dbReference type="EMBL" id="BAN64420.1"/>
    </source>
</evidence>
<feature type="transmembrane region" description="Helical" evidence="7">
    <location>
        <begin position="263"/>
        <end position="281"/>
    </location>
</feature>
<evidence type="ECO:0000256" key="6">
    <source>
        <dbReference type="ARBA" id="ARBA00023136"/>
    </source>
</evidence>
<sequence length="479" mass="53638">MIGNLADDTDSVLFVNPKIVKRTPEGSPRVQSEHDEGLLRVPPQRRTLNEVISCIIAMLHGVEVFTSLPVLYLYKDDFQLGPAMLIFILGLVRIPMNIKILFAFLSDGVPIFGSRRRSYLIIGSLLCLASNFILGLCAHTSLLWTTVLLAVSSLGMALCSVIGEALIIESGRRQNNDQVTKTISTFCAFRKLTFAGMSYLSSVWIMIMHKKQLFLMCSVIPLVVLISAFFIKEDELSPQLSVKEQWNKLLNFIGKPEIKRPSIFLFISMLVPSAGTALFYFMTEELHFDPELFGRFAAIQAFASLIGVYVYAYIFRECSIRKLYVWTTLFVSLCCMLSLVLVKRWNLALGIPDTAFVITDSSLLQLVGEINSLPIFIMATRLCPPGIESSMYSFLWTAQFLGLDVSTYISSLLTYAFGIGTNHFDGLVQLIIFCAVAHIIPIFFVYLLPDRIPRKVEDDDADTIPCLQDGDAGDQMKDM</sequence>
<accession>S6C7S5</accession>
<feature type="transmembrane region" description="Helical" evidence="7">
    <location>
        <begin position="213"/>
        <end position="231"/>
    </location>
</feature>
<evidence type="ECO:0008006" key="9">
    <source>
        <dbReference type="Google" id="ProtNLM"/>
    </source>
</evidence>
<feature type="transmembrane region" description="Helical" evidence="7">
    <location>
        <begin position="293"/>
        <end position="311"/>
    </location>
</feature>
<gene>
    <name evidence="8" type="primary">BBOV_IV002460</name>
</gene>
<evidence type="ECO:0000256" key="3">
    <source>
        <dbReference type="ARBA" id="ARBA00022448"/>
    </source>
</evidence>
<dbReference type="EMBL" id="AK440626">
    <property type="protein sequence ID" value="BAN64420.1"/>
    <property type="molecule type" value="mRNA"/>
</dbReference>
<dbReference type="PANTHER" id="PTHR31585:SF0">
    <property type="entry name" value="FOLATE-BIOPTERIN TRANSPORTER 1, CHLOROPLASTIC"/>
    <property type="match status" value="1"/>
</dbReference>
<feature type="transmembrane region" description="Helical" evidence="7">
    <location>
        <begin position="118"/>
        <end position="136"/>
    </location>
</feature>
<dbReference type="Gene3D" id="1.20.1250.20">
    <property type="entry name" value="MFS general substrate transporter like domains"/>
    <property type="match status" value="1"/>
</dbReference>
<dbReference type="InterPro" id="IPR039309">
    <property type="entry name" value="BT1"/>
</dbReference>
<keyword evidence="5 7" id="KW-1133">Transmembrane helix</keyword>
<feature type="transmembrane region" description="Helical" evidence="7">
    <location>
        <begin position="394"/>
        <end position="415"/>
    </location>
</feature>
<evidence type="ECO:0000256" key="5">
    <source>
        <dbReference type="ARBA" id="ARBA00022989"/>
    </source>
</evidence>